<proteinExistence type="predicted"/>
<evidence type="ECO:0000256" key="3">
    <source>
        <dbReference type="PROSITE-ProRule" id="PRU00023"/>
    </source>
</evidence>
<dbReference type="PANTHER" id="PTHR24198:SF165">
    <property type="entry name" value="ANKYRIN REPEAT-CONTAINING PROTEIN-RELATED"/>
    <property type="match status" value="1"/>
</dbReference>
<keyword evidence="9" id="KW-1185">Reference proteome</keyword>
<feature type="compositionally biased region" description="Basic and acidic residues" evidence="4">
    <location>
        <begin position="308"/>
        <end position="322"/>
    </location>
</feature>
<dbReference type="GO" id="GO:0000502">
    <property type="term" value="C:proteasome complex"/>
    <property type="evidence" value="ECO:0007669"/>
    <property type="project" value="UniProtKB-KW"/>
</dbReference>
<dbReference type="OrthoDB" id="10019231at2759"/>
<feature type="repeat" description="ANK" evidence="3">
    <location>
        <begin position="654"/>
        <end position="686"/>
    </location>
</feature>
<dbReference type="EMBL" id="CAMXCT030000114">
    <property type="protein sequence ID" value="CAL4761390.1"/>
    <property type="molecule type" value="Genomic_DNA"/>
</dbReference>
<gene>
    <name evidence="6" type="ORF">C1SCF055_LOCUS2510</name>
</gene>
<feature type="region of interest" description="Disordered" evidence="4">
    <location>
        <begin position="287"/>
        <end position="322"/>
    </location>
</feature>
<feature type="repeat" description="ANK" evidence="3">
    <location>
        <begin position="621"/>
        <end position="653"/>
    </location>
</feature>
<organism evidence="6">
    <name type="scientific">Cladocopium goreaui</name>
    <dbReference type="NCBI Taxonomy" id="2562237"/>
    <lineage>
        <taxon>Eukaryota</taxon>
        <taxon>Sar</taxon>
        <taxon>Alveolata</taxon>
        <taxon>Dinophyceae</taxon>
        <taxon>Suessiales</taxon>
        <taxon>Symbiodiniaceae</taxon>
        <taxon>Cladocopium</taxon>
    </lineage>
</organism>
<keyword evidence="5" id="KW-0732">Signal</keyword>
<keyword evidence="8" id="KW-0647">Proteasome</keyword>
<dbReference type="InterPro" id="IPR002110">
    <property type="entry name" value="Ankyrin_rpt"/>
</dbReference>
<dbReference type="PROSITE" id="PS50088">
    <property type="entry name" value="ANK_REPEAT"/>
    <property type="match status" value="3"/>
</dbReference>
<keyword evidence="1" id="KW-0677">Repeat</keyword>
<dbReference type="Pfam" id="PF00023">
    <property type="entry name" value="Ank"/>
    <property type="match status" value="1"/>
</dbReference>
<dbReference type="Gene3D" id="1.25.40.20">
    <property type="entry name" value="Ankyrin repeat-containing domain"/>
    <property type="match status" value="2"/>
</dbReference>
<reference evidence="7" key="2">
    <citation type="submission" date="2024-04" db="EMBL/GenBank/DDBJ databases">
        <authorList>
            <person name="Chen Y."/>
            <person name="Shah S."/>
            <person name="Dougan E. K."/>
            <person name="Thang M."/>
            <person name="Chan C."/>
        </authorList>
    </citation>
    <scope>NUCLEOTIDE SEQUENCE [LARGE SCALE GENOMIC DNA]</scope>
</reference>
<dbReference type="Pfam" id="PF12796">
    <property type="entry name" value="Ank_2"/>
    <property type="match status" value="1"/>
</dbReference>
<feature type="signal peptide" evidence="5">
    <location>
        <begin position="1"/>
        <end position="16"/>
    </location>
</feature>
<evidence type="ECO:0000313" key="9">
    <source>
        <dbReference type="Proteomes" id="UP001152797"/>
    </source>
</evidence>
<dbReference type="EMBL" id="CAMXCT020000114">
    <property type="protein sequence ID" value="CAL1127453.1"/>
    <property type="molecule type" value="Genomic_DNA"/>
</dbReference>
<feature type="chain" id="PRO_5043269537" evidence="5">
    <location>
        <begin position="17"/>
        <end position="718"/>
    </location>
</feature>
<evidence type="ECO:0000313" key="8">
    <source>
        <dbReference type="EMBL" id="CAL4761390.1"/>
    </source>
</evidence>
<dbReference type="PANTHER" id="PTHR24198">
    <property type="entry name" value="ANKYRIN REPEAT AND PROTEIN KINASE DOMAIN-CONTAINING PROTEIN"/>
    <property type="match status" value="1"/>
</dbReference>
<evidence type="ECO:0000256" key="5">
    <source>
        <dbReference type="SAM" id="SignalP"/>
    </source>
</evidence>
<dbReference type="SUPFAM" id="SSF48403">
    <property type="entry name" value="Ankyrin repeat"/>
    <property type="match status" value="1"/>
</dbReference>
<dbReference type="Proteomes" id="UP001152797">
    <property type="component" value="Unassembled WGS sequence"/>
</dbReference>
<dbReference type="SMART" id="SM00248">
    <property type="entry name" value="ANK"/>
    <property type="match status" value="4"/>
</dbReference>
<dbReference type="InterPro" id="IPR036770">
    <property type="entry name" value="Ankyrin_rpt-contain_sf"/>
</dbReference>
<dbReference type="AlphaFoldDB" id="A0A9P1BKG1"/>
<evidence type="ECO:0000256" key="1">
    <source>
        <dbReference type="ARBA" id="ARBA00022737"/>
    </source>
</evidence>
<evidence type="ECO:0000313" key="7">
    <source>
        <dbReference type="EMBL" id="CAL1127453.1"/>
    </source>
</evidence>
<name>A0A9P1BKG1_9DINO</name>
<sequence>MARFVALLWVFATTNSHVTEWTSPRDLAILPPPNKVALADGNFLEFFSVIPSFGEDGNFIAFLTILDLAEKETFDVFLEDKHGRNIGQVRTRRKPDMVKQYHSVACARAHLQERLGQPDTVEALPKYAHNAHVAYDAWWHWLKDFDPKTVRNHINLNESVGIVNHYRLPIRDSQAQTFDDKLAADAPLLKQAIERRFGQKLPALLQRFSEVSPEQLDDIDADITYGALKSLLEVIEKPCSVDGEVLTGPLGASIRFHTDAAAFAYVCEAKLTAEALAQLEDEGAEAAEAPKKVIPKAVSRASRRRGRGKDAKEDAKDGKDGKETKESWLMALVGLLTLKSSALVKGKRKVVKKGVKRQGPPGAPTGFTMKWDCEAEESLTPQGEESKFEDLRLYHVGTPHNEVAIIVIPDIWGWQSPRVRLLADFAAKAVNGYAVVPRFLDNPPYKDGPHDDGVPEDFRIENLEMCWAGGILSGQRAATLALAPHGKGEFFQVNEAQFPRQTECDDFRCMPYGFVCTADMSQPTEREEVLRAFNRTAAFLRKFLWPFPLGGGYAYLRYLSGKGDVEAMTNLLELGVPAGGRDSQDEVEQAPVIYAAREGFGAACRVLVQYQADVNEVGGIARETALHVAVQHNKIKVVQTLLNLQADPHLQDAAGQAPLHRAVRDGTVSCIQTLLAAAALVDPRDTCEQTPVHIACFFGREEVVSKLLAARADATTQG</sequence>
<keyword evidence="2 3" id="KW-0040">ANK repeat</keyword>
<reference evidence="6" key="1">
    <citation type="submission" date="2022-10" db="EMBL/GenBank/DDBJ databases">
        <authorList>
            <person name="Chen Y."/>
            <person name="Dougan E. K."/>
            <person name="Chan C."/>
            <person name="Rhodes N."/>
            <person name="Thang M."/>
        </authorList>
    </citation>
    <scope>NUCLEOTIDE SEQUENCE</scope>
</reference>
<evidence type="ECO:0000256" key="4">
    <source>
        <dbReference type="SAM" id="MobiDB-lite"/>
    </source>
</evidence>
<feature type="repeat" description="ANK" evidence="3">
    <location>
        <begin position="687"/>
        <end position="718"/>
    </location>
</feature>
<comment type="caution">
    <text evidence="6">The sequence shown here is derived from an EMBL/GenBank/DDBJ whole genome shotgun (WGS) entry which is preliminary data.</text>
</comment>
<evidence type="ECO:0000313" key="6">
    <source>
        <dbReference type="EMBL" id="CAI3974078.1"/>
    </source>
</evidence>
<protein>
    <submittedName>
        <fullName evidence="8">26S proteasome non-ATPase regulatory subunit 10 (26S proteasome regulatory subunit p28)</fullName>
    </submittedName>
</protein>
<evidence type="ECO:0000256" key="2">
    <source>
        <dbReference type="ARBA" id="ARBA00023043"/>
    </source>
</evidence>
<dbReference type="EMBL" id="CAMXCT010000114">
    <property type="protein sequence ID" value="CAI3974078.1"/>
    <property type="molecule type" value="Genomic_DNA"/>
</dbReference>
<accession>A0A9P1BKG1</accession>
<dbReference type="PROSITE" id="PS50297">
    <property type="entry name" value="ANK_REP_REGION"/>
    <property type="match status" value="3"/>
</dbReference>